<feature type="domain" description="LNS2/PITP" evidence="3">
    <location>
        <begin position="657"/>
        <end position="813"/>
    </location>
</feature>
<evidence type="ECO:0000313" key="5">
    <source>
        <dbReference type="Proteomes" id="UP000001876"/>
    </source>
</evidence>
<evidence type="ECO:0000256" key="1">
    <source>
        <dbReference type="ARBA" id="ARBA00005476"/>
    </source>
</evidence>
<organism evidence="5">
    <name type="scientific">Micromonas pusilla (strain CCMP1545)</name>
    <name type="common">Picoplanktonic green alga</name>
    <dbReference type="NCBI Taxonomy" id="564608"/>
    <lineage>
        <taxon>Eukaryota</taxon>
        <taxon>Viridiplantae</taxon>
        <taxon>Chlorophyta</taxon>
        <taxon>Mamiellophyceae</taxon>
        <taxon>Mamiellales</taxon>
        <taxon>Mamiellaceae</taxon>
        <taxon>Micromonas</taxon>
    </lineage>
</organism>
<feature type="region of interest" description="Disordered" evidence="2">
    <location>
        <begin position="219"/>
        <end position="240"/>
    </location>
</feature>
<dbReference type="Pfam" id="PF08235">
    <property type="entry name" value="LNS2"/>
    <property type="match status" value="1"/>
</dbReference>
<dbReference type="InterPro" id="IPR007651">
    <property type="entry name" value="Lipin_N"/>
</dbReference>
<feature type="compositionally biased region" description="Low complexity" evidence="2">
    <location>
        <begin position="294"/>
        <end position="321"/>
    </location>
</feature>
<dbReference type="InterPro" id="IPR031315">
    <property type="entry name" value="LNS2/PITP"/>
</dbReference>
<feature type="region of interest" description="Disordered" evidence="2">
    <location>
        <begin position="377"/>
        <end position="413"/>
    </location>
</feature>
<dbReference type="GO" id="GO:0008195">
    <property type="term" value="F:phosphatidate phosphatase activity"/>
    <property type="evidence" value="ECO:0007669"/>
    <property type="project" value="TreeGrafter"/>
</dbReference>
<feature type="compositionally biased region" description="Low complexity" evidence="2">
    <location>
        <begin position="390"/>
        <end position="402"/>
    </location>
</feature>
<accession>C1MRH2</accession>
<feature type="compositionally biased region" description="Low complexity" evidence="2">
    <location>
        <begin position="338"/>
        <end position="352"/>
    </location>
</feature>
<dbReference type="InterPro" id="IPR013209">
    <property type="entry name" value="LNS2"/>
</dbReference>
<dbReference type="GeneID" id="9683364"/>
<dbReference type="EMBL" id="GG663738">
    <property type="protein sequence ID" value="EEH58259.1"/>
    <property type="molecule type" value="Genomic_DNA"/>
</dbReference>
<dbReference type="Pfam" id="PF04571">
    <property type="entry name" value="Lipin_N"/>
    <property type="match status" value="1"/>
</dbReference>
<dbReference type="eggNOG" id="KOG2116">
    <property type="taxonomic scope" value="Eukaryota"/>
</dbReference>
<name>C1MRH2_MICPC</name>
<comment type="similarity">
    <text evidence="1">Belongs to the lipin family.</text>
</comment>
<feature type="compositionally biased region" description="Basic and acidic residues" evidence="2">
    <location>
        <begin position="275"/>
        <end position="293"/>
    </location>
</feature>
<dbReference type="AlphaFoldDB" id="C1MRH2"/>
<dbReference type="OMA" id="NFCTEHI"/>
<dbReference type="Proteomes" id="UP000001876">
    <property type="component" value="Unassembled WGS sequence"/>
</dbReference>
<dbReference type="PANTHER" id="PTHR12181">
    <property type="entry name" value="LIPIN"/>
    <property type="match status" value="1"/>
</dbReference>
<dbReference type="SMART" id="SM00775">
    <property type="entry name" value="LNS2"/>
    <property type="match status" value="1"/>
</dbReference>
<sequence length="871" mass="91210">METVRSGLRIVGSVAAHAAVGVGAGSVAAVSTVLPSTGGAIDLIAVRQPDGSLRCSPFYVRFGKYQGLIRGPEKVVTVTVNGVLTDFTMRLGRNGEAFFVETTETAELVDVARLAASLEDGGAQSADVSILEEGATDDELSEDDMSNLEGEIARLRRGVASTSRGSSGVNSDDGLDAGPHPFLRTISSISRAERDLLARADSLDPEDIASEVEKLALETASARANRGDGEETAGGDEKTLEGLREVAAKLDLDASTTDADADAAAHGGGGSSGDDTAKEVSKEGSPDAAKREATAAAATAATREAAATAAREQLAAADPAPGGWGWLHGWRGEKTPTAASAASAEVSARSSPAKPPADVVDVGSIERGYLSEVDAGAGAGKDVEGRGAKKASGSAATGGSLLRARRNTTNSSTETVPLFVSVPSVPMGAARVDRTDSLRSSGEVDAMDDATTSMAAATLSLLGGGANGGAVIPHLELSLCGGDLGAFDEHRVELHAFVADPSAFATHPALLVRPARPRGAPPAPPLPWAAAAPHLLGHLAFGTPLPGSWFNTPGGAMKYASVPGSPIAARRSFSAGGSPLRAPSSAAAADVTRAARGKTLKRPKRKLRKSITLNSDQVSALGLRPGKNVIAFSFQSRVWGRQEVQAHAYLWDWNAKVVVSDVDGTITKSDVLGHLAPMVGKDWNHAGVATLYNNIKDNGYQLMFLSSRAISQSKNTRQYLEKLTQDGETLTQGPVMLAPDPLSTALYREVVVRRPQEFKMRCLRTIRDLFPPEWNPFYAGFGNRETDTVSYASVGVPPGRNFTINPKSEVVAEVTKMTKRYTLAGINELVDEMFPAVEESVDINVPAECDQFGDCQFWKKDIPEIDLDDLP</sequence>
<dbReference type="SUPFAM" id="SSF56784">
    <property type="entry name" value="HAD-like"/>
    <property type="match status" value="1"/>
</dbReference>
<dbReference type="KEGG" id="mpp:MICPUCDRAFT_57652"/>
<feature type="compositionally biased region" description="Basic and acidic residues" evidence="2">
    <location>
        <begin position="225"/>
        <end position="240"/>
    </location>
</feature>
<reference evidence="4 5" key="1">
    <citation type="journal article" date="2009" name="Science">
        <title>Green evolution and dynamic adaptations revealed by genomes of the marine picoeukaryotes Micromonas.</title>
        <authorList>
            <person name="Worden A.Z."/>
            <person name="Lee J.H."/>
            <person name="Mock T."/>
            <person name="Rouze P."/>
            <person name="Simmons M.P."/>
            <person name="Aerts A.L."/>
            <person name="Allen A.E."/>
            <person name="Cuvelier M.L."/>
            <person name="Derelle E."/>
            <person name="Everett M.V."/>
            <person name="Foulon E."/>
            <person name="Grimwood J."/>
            <person name="Gundlach H."/>
            <person name="Henrissat B."/>
            <person name="Napoli C."/>
            <person name="McDonald S.M."/>
            <person name="Parker M.S."/>
            <person name="Rombauts S."/>
            <person name="Salamov A."/>
            <person name="Von Dassow P."/>
            <person name="Badger J.H."/>
            <person name="Coutinho P.M."/>
            <person name="Demir E."/>
            <person name="Dubchak I."/>
            <person name="Gentemann C."/>
            <person name="Eikrem W."/>
            <person name="Gready J.E."/>
            <person name="John U."/>
            <person name="Lanier W."/>
            <person name="Lindquist E.A."/>
            <person name="Lucas S."/>
            <person name="Mayer K.F."/>
            <person name="Moreau H."/>
            <person name="Not F."/>
            <person name="Otillar R."/>
            <person name="Panaud O."/>
            <person name="Pangilinan J."/>
            <person name="Paulsen I."/>
            <person name="Piegu B."/>
            <person name="Poliakov A."/>
            <person name="Robbens S."/>
            <person name="Schmutz J."/>
            <person name="Toulza E."/>
            <person name="Wyss T."/>
            <person name="Zelensky A."/>
            <person name="Zhou K."/>
            <person name="Armbrust E.V."/>
            <person name="Bhattacharya D."/>
            <person name="Goodenough U.W."/>
            <person name="Van de Peer Y."/>
            <person name="Grigoriev I.V."/>
        </authorList>
    </citation>
    <scope>NUCLEOTIDE SEQUENCE [LARGE SCALE GENOMIC DNA]</scope>
    <source>
        <strain evidence="4 5">CCMP1545</strain>
    </source>
</reference>
<feature type="region of interest" description="Disordered" evidence="2">
    <location>
        <begin position="257"/>
        <end position="359"/>
    </location>
</feature>
<evidence type="ECO:0000313" key="4">
    <source>
        <dbReference type="EMBL" id="EEH58259.1"/>
    </source>
</evidence>
<dbReference type="STRING" id="564608.C1MRH2"/>
<dbReference type="InterPro" id="IPR026058">
    <property type="entry name" value="LIPIN"/>
</dbReference>
<dbReference type="RefSeq" id="XP_003058308.1">
    <property type="nucleotide sequence ID" value="XM_003058262.1"/>
</dbReference>
<dbReference type="InterPro" id="IPR036412">
    <property type="entry name" value="HAD-like_sf"/>
</dbReference>
<feature type="region of interest" description="Disordered" evidence="2">
    <location>
        <begin position="156"/>
        <end position="180"/>
    </location>
</feature>
<gene>
    <name evidence="4" type="ORF">MICPUCDRAFT_57652</name>
</gene>
<protein>
    <submittedName>
        <fullName evidence="4">Lipin family protein</fullName>
    </submittedName>
</protein>
<dbReference type="OrthoDB" id="4567at2759"/>
<proteinExistence type="inferred from homology"/>
<dbReference type="PANTHER" id="PTHR12181:SF12">
    <property type="entry name" value="PHOSPHATIDATE PHOSPHATASE"/>
    <property type="match status" value="1"/>
</dbReference>
<evidence type="ECO:0000256" key="2">
    <source>
        <dbReference type="SAM" id="MobiDB-lite"/>
    </source>
</evidence>
<keyword evidence="5" id="KW-1185">Reference proteome</keyword>
<feature type="compositionally biased region" description="Polar residues" evidence="2">
    <location>
        <begin position="160"/>
        <end position="170"/>
    </location>
</feature>
<evidence type="ECO:0000259" key="3">
    <source>
        <dbReference type="SMART" id="SM00775"/>
    </source>
</evidence>